<evidence type="ECO:0000256" key="3">
    <source>
        <dbReference type="ARBA" id="ARBA00022989"/>
    </source>
</evidence>
<dbReference type="InterPro" id="IPR036938">
    <property type="entry name" value="PAP2/HPO_sf"/>
</dbReference>
<feature type="transmembrane region" description="Helical" evidence="6">
    <location>
        <begin position="263"/>
        <end position="280"/>
    </location>
</feature>
<dbReference type="PANTHER" id="PTHR31310">
    <property type="match status" value="1"/>
</dbReference>
<dbReference type="Gene3D" id="1.20.144.10">
    <property type="entry name" value="Phosphatidic acid phosphatase type 2/haloperoxidase"/>
    <property type="match status" value="1"/>
</dbReference>
<evidence type="ECO:0000256" key="2">
    <source>
        <dbReference type="ARBA" id="ARBA00022692"/>
    </source>
</evidence>
<keyword evidence="3 6" id="KW-1133">Transmembrane helix</keyword>
<feature type="transmembrane region" description="Helical" evidence="6">
    <location>
        <begin position="237"/>
        <end position="256"/>
    </location>
</feature>
<name>A0ABW6GK40_9ACTN</name>
<dbReference type="RefSeq" id="WP_380326186.1">
    <property type="nucleotide sequence ID" value="NZ_JBHYPW010000032.1"/>
</dbReference>
<evidence type="ECO:0000256" key="4">
    <source>
        <dbReference type="ARBA" id="ARBA00023136"/>
    </source>
</evidence>
<organism evidence="8 9">
    <name type="scientific">Kitasatospora phosalacinea</name>
    <dbReference type="NCBI Taxonomy" id="2065"/>
    <lineage>
        <taxon>Bacteria</taxon>
        <taxon>Bacillati</taxon>
        <taxon>Actinomycetota</taxon>
        <taxon>Actinomycetes</taxon>
        <taxon>Kitasatosporales</taxon>
        <taxon>Streptomycetaceae</taxon>
        <taxon>Kitasatospora</taxon>
    </lineage>
</organism>
<gene>
    <name evidence="8" type="ORF">ACFW6T_14105</name>
</gene>
<evidence type="ECO:0000256" key="5">
    <source>
        <dbReference type="SAM" id="MobiDB-lite"/>
    </source>
</evidence>
<evidence type="ECO:0000256" key="6">
    <source>
        <dbReference type="SAM" id="Phobius"/>
    </source>
</evidence>
<protein>
    <submittedName>
        <fullName evidence="8">Phosphatase PAP2 family protein</fullName>
    </submittedName>
</protein>
<dbReference type="EMBL" id="JBHYPX010000024">
    <property type="protein sequence ID" value="MFE1353107.1"/>
    <property type="molecule type" value="Genomic_DNA"/>
</dbReference>
<proteinExistence type="predicted"/>
<keyword evidence="4 6" id="KW-0472">Membrane</keyword>
<dbReference type="PANTHER" id="PTHR31310:SF7">
    <property type="entry name" value="PA-PHOSPHATASE RELATED-FAMILY PROTEIN DDB_G0268928"/>
    <property type="match status" value="1"/>
</dbReference>
<comment type="caution">
    <text evidence="8">The sequence shown here is derived from an EMBL/GenBank/DDBJ whole genome shotgun (WGS) entry which is preliminary data.</text>
</comment>
<feature type="transmembrane region" description="Helical" evidence="6">
    <location>
        <begin position="27"/>
        <end position="45"/>
    </location>
</feature>
<dbReference type="CDD" id="cd03386">
    <property type="entry name" value="PAP2_Aur1_like"/>
    <property type="match status" value="1"/>
</dbReference>
<evidence type="ECO:0000259" key="7">
    <source>
        <dbReference type="Pfam" id="PF14378"/>
    </source>
</evidence>
<sequence length="348" mass="38822">MIDSSHLAARSRSLALHLLSRLRLRHLAWPVFAIAFWWYLAVYGLPYANDVVFLWLISALVAASVHSGGRKGWLYVLRDWVPVMAVVWVYSLLRGYGAHTPWRPHYAPQIAFDKVLGFGETWTVRLQDWLYHPGQPQWYDYAAVTVYMSHFFAVFVILAVLWKRNHARFRHFLGCYLAITAIGFVTYVLYPADPPWLAALEHHMPTVNRIVATVLDNSGLHRAGTIFENGSKFANDVAAMPSLHAAYPMMIALVFWPKAGRTLRVLLAAYPLAMAFTLVYGAEHFIIDILVGWAYAWAMVTLVNRFVARRAAARAAKGGTAKGEAAVPAPADPAAPAAEPTEPTVPAV</sequence>
<feature type="transmembrane region" description="Helical" evidence="6">
    <location>
        <begin position="173"/>
        <end position="190"/>
    </location>
</feature>
<feature type="region of interest" description="Disordered" evidence="5">
    <location>
        <begin position="321"/>
        <end position="348"/>
    </location>
</feature>
<dbReference type="Pfam" id="PF14378">
    <property type="entry name" value="PAP2_3"/>
    <property type="match status" value="1"/>
</dbReference>
<feature type="transmembrane region" description="Helical" evidence="6">
    <location>
        <begin position="286"/>
        <end position="307"/>
    </location>
</feature>
<evidence type="ECO:0000313" key="9">
    <source>
        <dbReference type="Proteomes" id="UP001599542"/>
    </source>
</evidence>
<feature type="domain" description="Inositolphosphotransferase Aur1/Ipt1" evidence="7">
    <location>
        <begin position="112"/>
        <end position="301"/>
    </location>
</feature>
<reference evidence="8 9" key="1">
    <citation type="submission" date="2024-09" db="EMBL/GenBank/DDBJ databases">
        <title>The Natural Products Discovery Center: Release of the First 8490 Sequenced Strains for Exploring Actinobacteria Biosynthetic Diversity.</title>
        <authorList>
            <person name="Kalkreuter E."/>
            <person name="Kautsar S.A."/>
            <person name="Yang D."/>
            <person name="Bader C.D."/>
            <person name="Teijaro C.N."/>
            <person name="Fluegel L."/>
            <person name="Davis C.M."/>
            <person name="Simpson J.R."/>
            <person name="Lauterbach L."/>
            <person name="Steele A.D."/>
            <person name="Gui C."/>
            <person name="Meng S."/>
            <person name="Li G."/>
            <person name="Viehrig K."/>
            <person name="Ye F."/>
            <person name="Su P."/>
            <person name="Kiefer A.F."/>
            <person name="Nichols A."/>
            <person name="Cepeda A.J."/>
            <person name="Yan W."/>
            <person name="Fan B."/>
            <person name="Jiang Y."/>
            <person name="Adhikari A."/>
            <person name="Zheng C.-J."/>
            <person name="Schuster L."/>
            <person name="Cowan T.M."/>
            <person name="Smanski M.J."/>
            <person name="Chevrette M.G."/>
            <person name="De Carvalho L.P.S."/>
            <person name="Shen B."/>
        </authorList>
    </citation>
    <scope>NUCLEOTIDE SEQUENCE [LARGE SCALE GENOMIC DNA]</scope>
    <source>
        <strain evidence="8 9">NPDC058753</strain>
    </source>
</reference>
<accession>A0ABW6GK40</accession>
<feature type="transmembrane region" description="Helical" evidence="6">
    <location>
        <begin position="51"/>
        <end position="68"/>
    </location>
</feature>
<dbReference type="InterPro" id="IPR052185">
    <property type="entry name" value="IPC_Synthase-Related"/>
</dbReference>
<evidence type="ECO:0000256" key="1">
    <source>
        <dbReference type="ARBA" id="ARBA00004141"/>
    </source>
</evidence>
<feature type="transmembrane region" description="Helical" evidence="6">
    <location>
        <begin position="138"/>
        <end position="161"/>
    </location>
</feature>
<evidence type="ECO:0000313" key="8">
    <source>
        <dbReference type="EMBL" id="MFE1353107.1"/>
    </source>
</evidence>
<dbReference type="SUPFAM" id="SSF48317">
    <property type="entry name" value="Acid phosphatase/Vanadium-dependent haloperoxidase"/>
    <property type="match status" value="1"/>
</dbReference>
<keyword evidence="9" id="KW-1185">Reference proteome</keyword>
<feature type="transmembrane region" description="Helical" evidence="6">
    <location>
        <begin position="80"/>
        <end position="97"/>
    </location>
</feature>
<comment type="subcellular location">
    <subcellularLocation>
        <location evidence="1">Membrane</location>
        <topology evidence="1">Multi-pass membrane protein</topology>
    </subcellularLocation>
</comment>
<dbReference type="InterPro" id="IPR026841">
    <property type="entry name" value="Aur1/Ipt1"/>
</dbReference>
<dbReference type="Proteomes" id="UP001599542">
    <property type="component" value="Unassembled WGS sequence"/>
</dbReference>
<keyword evidence="2 6" id="KW-0812">Transmembrane</keyword>